<feature type="signal peptide" evidence="1">
    <location>
        <begin position="1"/>
        <end position="26"/>
    </location>
</feature>
<name>A0A0B7IFI1_9FLAO</name>
<gene>
    <name evidence="2" type="ORF">CCAN11_1800007</name>
</gene>
<sequence>MKRRQFFKKSALAGMGSLFVPTFAKAEIVEEFGGKTPKNIILYGKRWNEQWNTDYGRLIQQTYFRKTLQNWISLYEQKFGNQKPIWICNR</sequence>
<evidence type="ECO:0000256" key="1">
    <source>
        <dbReference type="SAM" id="SignalP"/>
    </source>
</evidence>
<keyword evidence="1" id="KW-0732">Signal</keyword>
<reference evidence="3" key="1">
    <citation type="submission" date="2015-01" db="EMBL/GenBank/DDBJ databases">
        <authorList>
            <person name="MANFREDI Pablo"/>
        </authorList>
    </citation>
    <scope>NUCLEOTIDE SEQUENCE [LARGE SCALE GENOMIC DNA]</scope>
    <source>
        <strain evidence="3">Cc11</strain>
    </source>
</reference>
<dbReference type="AlphaFoldDB" id="A0A0B7IFI1"/>
<feature type="chain" id="PRO_5002130056" evidence="1">
    <location>
        <begin position="27"/>
        <end position="90"/>
    </location>
</feature>
<organism evidence="2 3">
    <name type="scientific">Capnocytophaga canimorsus</name>
    <dbReference type="NCBI Taxonomy" id="28188"/>
    <lineage>
        <taxon>Bacteria</taxon>
        <taxon>Pseudomonadati</taxon>
        <taxon>Bacteroidota</taxon>
        <taxon>Flavobacteriia</taxon>
        <taxon>Flavobacteriales</taxon>
        <taxon>Flavobacteriaceae</taxon>
        <taxon>Capnocytophaga</taxon>
    </lineage>
</organism>
<protein>
    <submittedName>
        <fullName evidence="2">Uncharacterized protein</fullName>
    </submittedName>
</protein>
<accession>A0A0B7IFI1</accession>
<proteinExistence type="predicted"/>
<evidence type="ECO:0000313" key="3">
    <source>
        <dbReference type="Proteomes" id="UP000039370"/>
    </source>
</evidence>
<dbReference type="EMBL" id="CDOK01000091">
    <property type="protein sequence ID" value="CEN48752.1"/>
    <property type="molecule type" value="Genomic_DNA"/>
</dbReference>
<dbReference type="Proteomes" id="UP000039370">
    <property type="component" value="Unassembled WGS sequence"/>
</dbReference>
<evidence type="ECO:0000313" key="2">
    <source>
        <dbReference type="EMBL" id="CEN48752.1"/>
    </source>
</evidence>